<name>A0ACA9QES5_9GLOM</name>
<dbReference type="Proteomes" id="UP000789525">
    <property type="component" value="Unassembled WGS sequence"/>
</dbReference>
<feature type="non-terminal residue" evidence="1">
    <location>
        <position position="72"/>
    </location>
</feature>
<keyword evidence="2" id="KW-1185">Reference proteome</keyword>
<protein>
    <submittedName>
        <fullName evidence="1">10149_t:CDS:1</fullName>
    </submittedName>
</protein>
<accession>A0ACA9QES5</accession>
<organism evidence="1 2">
    <name type="scientific">Acaulospora colombiana</name>
    <dbReference type="NCBI Taxonomy" id="27376"/>
    <lineage>
        <taxon>Eukaryota</taxon>
        <taxon>Fungi</taxon>
        <taxon>Fungi incertae sedis</taxon>
        <taxon>Mucoromycota</taxon>
        <taxon>Glomeromycotina</taxon>
        <taxon>Glomeromycetes</taxon>
        <taxon>Diversisporales</taxon>
        <taxon>Acaulosporaceae</taxon>
        <taxon>Acaulospora</taxon>
    </lineage>
</organism>
<reference evidence="1" key="1">
    <citation type="submission" date="2021-06" db="EMBL/GenBank/DDBJ databases">
        <authorList>
            <person name="Kallberg Y."/>
            <person name="Tangrot J."/>
            <person name="Rosling A."/>
        </authorList>
    </citation>
    <scope>NUCLEOTIDE SEQUENCE</scope>
    <source>
        <strain evidence="1">CL356</strain>
    </source>
</reference>
<proteinExistence type="predicted"/>
<sequence>MGEYRRENRWFHRGLILDDAVHLFANCIVDHASEINIKLVDVYQKKFSTTKRKSRHLPPDPHYRYVQICPAP</sequence>
<evidence type="ECO:0000313" key="1">
    <source>
        <dbReference type="EMBL" id="CAG8748203.1"/>
    </source>
</evidence>
<comment type="caution">
    <text evidence="1">The sequence shown here is derived from an EMBL/GenBank/DDBJ whole genome shotgun (WGS) entry which is preliminary data.</text>
</comment>
<dbReference type="EMBL" id="CAJVPT010051653">
    <property type="protein sequence ID" value="CAG8748203.1"/>
    <property type="molecule type" value="Genomic_DNA"/>
</dbReference>
<evidence type="ECO:0000313" key="2">
    <source>
        <dbReference type="Proteomes" id="UP000789525"/>
    </source>
</evidence>
<gene>
    <name evidence="1" type="ORF">ACOLOM_LOCUS12563</name>
</gene>